<dbReference type="STRING" id="1838280.A6M21_11385"/>
<dbReference type="GO" id="GO:0006355">
    <property type="term" value="P:regulation of DNA-templated transcription"/>
    <property type="evidence" value="ECO:0007669"/>
    <property type="project" value="InterPro"/>
</dbReference>
<accession>A0A1B7LDM8</accession>
<dbReference type="AlphaFoldDB" id="A0A1B7LDM8"/>
<dbReference type="SUPFAM" id="SSF47598">
    <property type="entry name" value="Ribbon-helix-helix"/>
    <property type="match status" value="1"/>
</dbReference>
<keyword evidence="2" id="KW-1185">Reference proteome</keyword>
<dbReference type="InterPro" id="IPR010985">
    <property type="entry name" value="Ribbon_hlx_hlx"/>
</dbReference>
<organism evidence="1 2">
    <name type="scientific">Desulfotomaculum copahuensis</name>
    <dbReference type="NCBI Taxonomy" id="1838280"/>
    <lineage>
        <taxon>Bacteria</taxon>
        <taxon>Bacillati</taxon>
        <taxon>Bacillota</taxon>
        <taxon>Clostridia</taxon>
        <taxon>Eubacteriales</taxon>
        <taxon>Desulfotomaculaceae</taxon>
        <taxon>Desulfotomaculum</taxon>
    </lineage>
</organism>
<name>A0A1B7LDM8_9FIRM</name>
<gene>
    <name evidence="1" type="ORF">A6M21_11385</name>
</gene>
<evidence type="ECO:0000313" key="2">
    <source>
        <dbReference type="Proteomes" id="UP000078532"/>
    </source>
</evidence>
<reference evidence="1 2" key="1">
    <citation type="submission" date="2016-04" db="EMBL/GenBank/DDBJ databases">
        <authorList>
            <person name="Evans L.H."/>
            <person name="Alamgir A."/>
            <person name="Owens N."/>
            <person name="Weber N.D."/>
            <person name="Virtaneva K."/>
            <person name="Barbian K."/>
            <person name="Babar A."/>
            <person name="Rosenke K."/>
        </authorList>
    </citation>
    <scope>NUCLEOTIDE SEQUENCE [LARGE SCALE GENOMIC DNA]</scope>
    <source>
        <strain evidence="1 2">LMa1</strain>
    </source>
</reference>
<evidence type="ECO:0000313" key="1">
    <source>
        <dbReference type="EMBL" id="OAT81214.1"/>
    </source>
</evidence>
<dbReference type="Proteomes" id="UP000078532">
    <property type="component" value="Unassembled WGS sequence"/>
</dbReference>
<dbReference type="OrthoDB" id="3078623at2"/>
<protein>
    <submittedName>
        <fullName evidence="1">CopG family transcriptional regulator</fullName>
    </submittedName>
</protein>
<dbReference type="RefSeq" id="WP_066668932.1">
    <property type="nucleotide sequence ID" value="NZ_LYVF01000166.1"/>
</dbReference>
<sequence length="70" mass="8134">MTDHEWASVKIPAELFREIEKRIKETGFASVDEYVAFVLREVVFDDAEQELAGDDEEVVKERLRSLGYLD</sequence>
<dbReference type="EMBL" id="LYVF01000166">
    <property type="protein sequence ID" value="OAT81214.1"/>
    <property type="molecule type" value="Genomic_DNA"/>
</dbReference>
<comment type="caution">
    <text evidence="1">The sequence shown here is derived from an EMBL/GenBank/DDBJ whole genome shotgun (WGS) entry which is preliminary data.</text>
</comment>
<proteinExistence type="predicted"/>